<name>A0A5R8Y3F5_9BACT</name>
<dbReference type="RefSeq" id="WP_138152191.1">
    <property type="nucleotide sequence ID" value="NZ_CBDDKQ010000002.1"/>
</dbReference>
<keyword evidence="3" id="KW-0472">Membrane</keyword>
<dbReference type="PRINTS" id="PR00811">
    <property type="entry name" value="BCTERIALGSPD"/>
</dbReference>
<dbReference type="GO" id="GO:0015627">
    <property type="term" value="C:type II protein secretion system complex"/>
    <property type="evidence" value="ECO:0007669"/>
    <property type="project" value="TreeGrafter"/>
</dbReference>
<accession>A0A5R8Y3F5</accession>
<evidence type="ECO:0000256" key="2">
    <source>
        <dbReference type="ARBA" id="ARBA00022729"/>
    </source>
</evidence>
<dbReference type="OrthoDB" id="9775455at2"/>
<sequence>MTNIFKYIILLMITLISLNAYDIDDKKIYQKDFENKTIYLPLNNYRTLIFDERIKGIQLTNSENIRAEFIDTDHSPLKMLKVLGKNISNESAIVELESGRTIQVNFSIMQNLDTIISIVKTTYPELIIEQANDTIILKGYVKDYREKDKVLDIFKKSGISLEEKLVDMIETSTPSKMIRIKLYVVEINNDDGIDLKNGWSLSSNNYQTYTVYDEVNDREYTRNFPLGSVPDAGVRDQYNDLLDTALQTYIAEAVSLTGGLTGAANYLGKYFNTSLVLNYLSSEGVANVLNESTLLTLENLSETDDGAAEFLAGGSIRLPVSTTTTTTTNSGYEEIEYGIKLKIKAKNVMRNNYIDLEITTSNTTLDWTNAVNDIPSFNKNEVKTNILTKDGSTIILGGQITNSNSFDSSKIPLLGDIPVLGKLFSSDSFKEGKSEVVFFLTPEIIDPAENNQFESFLKTKKRILDTSKYKDSVSWADEKYDNEKKEKEITETTKKVETKEEKVELTDEEKHRKRVNEILYRN</sequence>
<dbReference type="GO" id="GO:0009306">
    <property type="term" value="P:protein secretion"/>
    <property type="evidence" value="ECO:0007669"/>
    <property type="project" value="InterPro"/>
</dbReference>
<dbReference type="InterPro" id="IPR050810">
    <property type="entry name" value="Bact_Secretion_Sys_Channel"/>
</dbReference>
<evidence type="ECO:0000256" key="3">
    <source>
        <dbReference type="ARBA" id="ARBA00023136"/>
    </source>
</evidence>
<dbReference type="EMBL" id="VANU01000002">
    <property type="protein sequence ID" value="TLP39609.1"/>
    <property type="molecule type" value="Genomic_DNA"/>
</dbReference>
<feature type="domain" description="Type II/III secretion system secretin-like" evidence="6">
    <location>
        <begin position="280"/>
        <end position="446"/>
    </location>
</feature>
<evidence type="ECO:0000256" key="5">
    <source>
        <dbReference type="SAM" id="Coils"/>
    </source>
</evidence>
<protein>
    <recommendedName>
        <fullName evidence="6">Type II/III secretion system secretin-like domain-containing protein</fullName>
    </recommendedName>
</protein>
<comment type="subcellular location">
    <subcellularLocation>
        <location evidence="1">Membrane</location>
    </subcellularLocation>
</comment>
<dbReference type="GO" id="GO:0016020">
    <property type="term" value="C:membrane"/>
    <property type="evidence" value="ECO:0007669"/>
    <property type="project" value="UniProtKB-SubCell"/>
</dbReference>
<dbReference type="InterPro" id="IPR004846">
    <property type="entry name" value="T2SS/T3SS_dom"/>
</dbReference>
<evidence type="ECO:0000256" key="4">
    <source>
        <dbReference type="RuleBase" id="RU004003"/>
    </source>
</evidence>
<evidence type="ECO:0000259" key="6">
    <source>
        <dbReference type="Pfam" id="PF00263"/>
    </source>
</evidence>
<proteinExistence type="inferred from homology"/>
<dbReference type="PANTHER" id="PTHR30332">
    <property type="entry name" value="PROBABLE GENERAL SECRETION PATHWAY PROTEIN D"/>
    <property type="match status" value="1"/>
</dbReference>
<organism evidence="7 8">
    <name type="scientific">Arcobacter arenosus</name>
    <dbReference type="NCBI Taxonomy" id="2576037"/>
    <lineage>
        <taxon>Bacteria</taxon>
        <taxon>Pseudomonadati</taxon>
        <taxon>Campylobacterota</taxon>
        <taxon>Epsilonproteobacteria</taxon>
        <taxon>Campylobacterales</taxon>
        <taxon>Arcobacteraceae</taxon>
        <taxon>Arcobacter</taxon>
    </lineage>
</organism>
<evidence type="ECO:0000313" key="7">
    <source>
        <dbReference type="EMBL" id="TLP39609.1"/>
    </source>
</evidence>
<reference evidence="7 8" key="1">
    <citation type="submission" date="2019-05" db="EMBL/GenBank/DDBJ databases">
        <title>Arcobacter sp. nov., isolated from sea sediment.</title>
        <authorList>
            <person name="Kim W."/>
        </authorList>
    </citation>
    <scope>NUCLEOTIDE SEQUENCE [LARGE SCALE GENOMIC DNA]</scope>
    <source>
        <strain evidence="7 8">CAU 1517</strain>
    </source>
</reference>
<evidence type="ECO:0000313" key="8">
    <source>
        <dbReference type="Proteomes" id="UP000308901"/>
    </source>
</evidence>
<gene>
    <name evidence="7" type="ORF">FDK22_07000</name>
</gene>
<dbReference type="InterPro" id="IPR001775">
    <property type="entry name" value="GspD/PilQ"/>
</dbReference>
<keyword evidence="5" id="KW-0175">Coiled coil</keyword>
<evidence type="ECO:0000256" key="1">
    <source>
        <dbReference type="ARBA" id="ARBA00004370"/>
    </source>
</evidence>
<comment type="similarity">
    <text evidence="4">Belongs to the bacterial secretin family.</text>
</comment>
<keyword evidence="2" id="KW-0732">Signal</keyword>
<dbReference type="PANTHER" id="PTHR30332:SF24">
    <property type="entry name" value="SECRETIN GSPD-RELATED"/>
    <property type="match status" value="1"/>
</dbReference>
<keyword evidence="8" id="KW-1185">Reference proteome</keyword>
<feature type="coiled-coil region" evidence="5">
    <location>
        <begin position="482"/>
        <end position="509"/>
    </location>
</feature>
<dbReference type="Proteomes" id="UP000308901">
    <property type="component" value="Unassembled WGS sequence"/>
</dbReference>
<comment type="caution">
    <text evidence="7">The sequence shown here is derived from an EMBL/GenBank/DDBJ whole genome shotgun (WGS) entry which is preliminary data.</text>
</comment>
<dbReference type="Pfam" id="PF00263">
    <property type="entry name" value="Secretin"/>
    <property type="match status" value="1"/>
</dbReference>
<dbReference type="AlphaFoldDB" id="A0A5R8Y3F5"/>